<organism evidence="2 3">
    <name type="scientific">Iphiclides podalirius</name>
    <name type="common">scarce swallowtail</name>
    <dbReference type="NCBI Taxonomy" id="110791"/>
    <lineage>
        <taxon>Eukaryota</taxon>
        <taxon>Metazoa</taxon>
        <taxon>Ecdysozoa</taxon>
        <taxon>Arthropoda</taxon>
        <taxon>Hexapoda</taxon>
        <taxon>Insecta</taxon>
        <taxon>Pterygota</taxon>
        <taxon>Neoptera</taxon>
        <taxon>Endopterygota</taxon>
        <taxon>Lepidoptera</taxon>
        <taxon>Glossata</taxon>
        <taxon>Ditrysia</taxon>
        <taxon>Papilionoidea</taxon>
        <taxon>Papilionidae</taxon>
        <taxon>Papilioninae</taxon>
        <taxon>Iphiclides</taxon>
    </lineage>
</organism>
<accession>A0ABN8HPG5</accession>
<feature type="region of interest" description="Disordered" evidence="1">
    <location>
        <begin position="597"/>
        <end position="632"/>
    </location>
</feature>
<gene>
    <name evidence="2" type="ORF">IPOD504_LOCUS641</name>
</gene>
<reference evidence="2" key="1">
    <citation type="submission" date="2022-03" db="EMBL/GenBank/DDBJ databases">
        <authorList>
            <person name="Martin H S."/>
        </authorList>
    </citation>
    <scope>NUCLEOTIDE SEQUENCE</scope>
</reference>
<name>A0ABN8HPG5_9NEOP</name>
<feature type="region of interest" description="Disordered" evidence="1">
    <location>
        <begin position="230"/>
        <end position="264"/>
    </location>
</feature>
<keyword evidence="3" id="KW-1185">Reference proteome</keyword>
<feature type="region of interest" description="Disordered" evidence="1">
    <location>
        <begin position="413"/>
        <end position="448"/>
    </location>
</feature>
<dbReference type="Proteomes" id="UP000837857">
    <property type="component" value="Chromosome 1"/>
</dbReference>
<dbReference type="EMBL" id="OW152813">
    <property type="protein sequence ID" value="CAH2035638.1"/>
    <property type="molecule type" value="Genomic_DNA"/>
</dbReference>
<evidence type="ECO:0000313" key="2">
    <source>
        <dbReference type="EMBL" id="CAH2035638.1"/>
    </source>
</evidence>
<evidence type="ECO:0000313" key="3">
    <source>
        <dbReference type="Proteomes" id="UP000837857"/>
    </source>
</evidence>
<feature type="region of interest" description="Disordered" evidence="1">
    <location>
        <begin position="119"/>
        <end position="138"/>
    </location>
</feature>
<feature type="region of interest" description="Disordered" evidence="1">
    <location>
        <begin position="42"/>
        <end position="88"/>
    </location>
</feature>
<feature type="region of interest" description="Disordered" evidence="1">
    <location>
        <begin position="486"/>
        <end position="505"/>
    </location>
</feature>
<feature type="region of interest" description="Disordered" evidence="1">
    <location>
        <begin position="1"/>
        <end position="22"/>
    </location>
</feature>
<protein>
    <recommendedName>
        <fullName evidence="4">Fibrous sheath-interacting protein 1</fullName>
    </recommendedName>
</protein>
<sequence length="681" mass="76793">MSDDQKLPEEAGPSGVRPRLPAPMDWSLVRITDIRSGFDYDKDKDVEEEVDTTTRREITPHTSPGRSPAGCDPVRAQESTQPIKLDEIDKSIVKSHRFERELKSLQARQAEKIHIIESDSSDSDVTSVDCNEPTTGNEQKDFPNVTCKTLEAVVFCSKEEEFQDPIAGFNKIILEATQQCLATEMSDDQKLPEEAGPSGVRPRLPAPMDWSLVRITDIRSGFDYDKDKDVEEEVDTTTRREITPHTSPGRSPAGCDPVRAQESTQPIKLDEIDKSIVKSHRFERELKSLQARQAEKIHIIESDSSDSDVGVTERYLIGRFEPLHDDDIDDLTNYGVTDRSYPLGVVPSPSAFYLDIAKETRYVACNRDERRPKITGRGGSLWVRPRLPAPMDWSLVRITDIRSGFDYDKDKDVEEEVDTTTRREITPHTSPGRSPAGCDPVRAQESTQPIKLDEIDKSIVKSHRFERELKSLQARQAEKIHIIESDSSDSDVTSVDCNEPTTGNEQKDFPNVTCKTLEAVVFCSKEEEFQDPIAGFNKIILEATQQCLATEMSDDQKLPEEAGPSGVRPRLPAPMDWSLVRITDIRSGFDYDKDKDVEEEVDTTTRREITPHTSPGRSPAGCDPVRAQESTQPIKLDEIDKSIVKSHRFERELKSLQARQAEKIISLRVTVQTRTWCLTTL</sequence>
<feature type="non-terminal residue" evidence="2">
    <location>
        <position position="681"/>
    </location>
</feature>
<evidence type="ECO:0000256" key="1">
    <source>
        <dbReference type="SAM" id="MobiDB-lite"/>
    </source>
</evidence>
<evidence type="ECO:0008006" key="4">
    <source>
        <dbReference type="Google" id="ProtNLM"/>
    </source>
</evidence>
<feature type="region of interest" description="Disordered" evidence="1">
    <location>
        <begin position="552"/>
        <end position="571"/>
    </location>
</feature>
<proteinExistence type="predicted"/>